<accession>A0ACC0DYJ2</accession>
<dbReference type="EMBL" id="CM045877">
    <property type="protein sequence ID" value="KAI7940553.1"/>
    <property type="molecule type" value="Genomic_DNA"/>
</dbReference>
<sequence length="127" mass="13809">MVIGRVHVDQSHQVLLVYLWDSSQNTPRSGAASKIKFWSDSSSLNRSPSGPSGGPVVPADDDDDDARDNLDSSNSFAKCISRSAIAWILSKLSGSIGCISSCIIALRYVHFNGCMFGFSWFLFDSTQ</sequence>
<organism evidence="1 2">
    <name type="scientific">Puccinia striiformis f. sp. tritici</name>
    <dbReference type="NCBI Taxonomy" id="168172"/>
    <lineage>
        <taxon>Eukaryota</taxon>
        <taxon>Fungi</taxon>
        <taxon>Dikarya</taxon>
        <taxon>Basidiomycota</taxon>
        <taxon>Pucciniomycotina</taxon>
        <taxon>Pucciniomycetes</taxon>
        <taxon>Pucciniales</taxon>
        <taxon>Pucciniaceae</taxon>
        <taxon>Puccinia</taxon>
    </lineage>
</organism>
<evidence type="ECO:0000313" key="1">
    <source>
        <dbReference type="EMBL" id="KAI7940553.1"/>
    </source>
</evidence>
<dbReference type="Proteomes" id="UP001060170">
    <property type="component" value="Chromosome 13"/>
</dbReference>
<proteinExistence type="predicted"/>
<reference evidence="2" key="1">
    <citation type="journal article" date="2018" name="BMC Genomics">
        <title>Genomic insights into host adaptation between the wheat stripe rust pathogen (Puccinia striiformis f. sp. tritici) and the barley stripe rust pathogen (Puccinia striiformis f. sp. hordei).</title>
        <authorList>
            <person name="Xia C."/>
            <person name="Wang M."/>
            <person name="Yin C."/>
            <person name="Cornejo O.E."/>
            <person name="Hulbert S.H."/>
            <person name="Chen X."/>
        </authorList>
    </citation>
    <scope>NUCLEOTIDE SEQUENCE [LARGE SCALE GENOMIC DNA]</scope>
    <source>
        <strain evidence="2">93-210</strain>
    </source>
</reference>
<protein>
    <submittedName>
        <fullName evidence="1">Uncharacterized protein</fullName>
    </submittedName>
</protein>
<evidence type="ECO:0000313" key="2">
    <source>
        <dbReference type="Proteomes" id="UP001060170"/>
    </source>
</evidence>
<comment type="caution">
    <text evidence="1">The sequence shown here is derived from an EMBL/GenBank/DDBJ whole genome shotgun (WGS) entry which is preliminary data.</text>
</comment>
<name>A0ACC0DYJ2_9BASI</name>
<reference evidence="1 2" key="3">
    <citation type="journal article" date="2022" name="Microbiol. Spectr.">
        <title>Folding features and dynamics of 3D genome architecture in plant fungal pathogens.</title>
        <authorList>
            <person name="Xia C."/>
        </authorList>
    </citation>
    <scope>NUCLEOTIDE SEQUENCE [LARGE SCALE GENOMIC DNA]</scope>
    <source>
        <strain evidence="1 2">93-210</strain>
    </source>
</reference>
<gene>
    <name evidence="1" type="ORF">MJO28_012838</name>
</gene>
<keyword evidence="2" id="KW-1185">Reference proteome</keyword>
<reference evidence="2" key="2">
    <citation type="journal article" date="2018" name="Mol. Plant Microbe Interact.">
        <title>Genome sequence resources for the wheat stripe rust pathogen (Puccinia striiformis f. sp. tritici) and the barley stripe rust pathogen (Puccinia striiformis f. sp. hordei).</title>
        <authorList>
            <person name="Xia C."/>
            <person name="Wang M."/>
            <person name="Yin C."/>
            <person name="Cornejo O.E."/>
            <person name="Hulbert S.H."/>
            <person name="Chen X."/>
        </authorList>
    </citation>
    <scope>NUCLEOTIDE SEQUENCE [LARGE SCALE GENOMIC DNA]</scope>
    <source>
        <strain evidence="2">93-210</strain>
    </source>
</reference>